<evidence type="ECO:0000313" key="1">
    <source>
        <dbReference type="EMBL" id="KAA8904008.1"/>
    </source>
</evidence>
<keyword evidence="2" id="KW-1185">Reference proteome</keyword>
<organism evidence="1 2">
    <name type="scientific">Trichomonascus ciferrii</name>
    <dbReference type="NCBI Taxonomy" id="44093"/>
    <lineage>
        <taxon>Eukaryota</taxon>
        <taxon>Fungi</taxon>
        <taxon>Dikarya</taxon>
        <taxon>Ascomycota</taxon>
        <taxon>Saccharomycotina</taxon>
        <taxon>Dipodascomycetes</taxon>
        <taxon>Dipodascales</taxon>
        <taxon>Trichomonascaceae</taxon>
        <taxon>Trichomonascus</taxon>
        <taxon>Trichomonascus ciferrii complex</taxon>
    </lineage>
</organism>
<dbReference type="SUPFAM" id="SSF81383">
    <property type="entry name" value="F-box domain"/>
    <property type="match status" value="1"/>
</dbReference>
<dbReference type="AlphaFoldDB" id="A0A642UW52"/>
<accession>A0A642UW52</accession>
<proteinExistence type="predicted"/>
<sequence length="346" mass="40075">MHVLRLSPEIVFIICQYLDYWSLLGLRATCRQLKEQATNAIRIEVRVEHTVSTDPNRVFLVWEVFPYGEKELVFKSSPESEFHIPQWLENRLALVRLDRKPGVCSDYEISVIALKKVTNKLINTHVYIHHGLEMGVSEFNKIAEEVARSPPSLTFGAKSIRTIGLRHSQAQSLSTEYNNSTNQRDRFKMMKKLEANGLSELNYFTLSHLEELEFRFVDVYHSHILPFRLSRLKEVLEKKCPSLTKAKIRATISYDRGKPSALSRYCSTLFNCFENLRNLEILMIRLSFFDNPFTRPEPGTHDLLQEMKSLTDTLPRLHTFHLDDPSGNSILLQNGEVYPHSPKIDP</sequence>
<dbReference type="InterPro" id="IPR036047">
    <property type="entry name" value="F-box-like_dom_sf"/>
</dbReference>
<dbReference type="EMBL" id="SWFS01000435">
    <property type="protein sequence ID" value="KAA8904008.1"/>
    <property type="molecule type" value="Genomic_DNA"/>
</dbReference>
<protein>
    <submittedName>
        <fullName evidence="1">Uncharacterized protein</fullName>
    </submittedName>
</protein>
<reference evidence="1" key="1">
    <citation type="journal article" date="2019" name="G3 (Bethesda)">
        <title>Genome Assemblies of Two Rare Opportunistic Yeast Pathogens: Diutina rugosa (syn. Candida rugosa) and Trichomonascus ciferrii (syn. Candida ciferrii).</title>
        <authorList>
            <person name="Mixao V."/>
            <person name="Saus E."/>
            <person name="Hansen A.P."/>
            <person name="Lass-Florl C."/>
            <person name="Gabaldon T."/>
        </authorList>
    </citation>
    <scope>NUCLEOTIDE SEQUENCE</scope>
    <source>
        <strain evidence="1">CBS 4856</strain>
    </source>
</reference>
<dbReference type="CDD" id="cd09917">
    <property type="entry name" value="F-box_SF"/>
    <property type="match status" value="1"/>
</dbReference>
<dbReference type="Proteomes" id="UP000761534">
    <property type="component" value="Unassembled WGS sequence"/>
</dbReference>
<evidence type="ECO:0000313" key="2">
    <source>
        <dbReference type="Proteomes" id="UP000761534"/>
    </source>
</evidence>
<comment type="caution">
    <text evidence="1">The sequence shown here is derived from an EMBL/GenBank/DDBJ whole genome shotgun (WGS) entry which is preliminary data.</text>
</comment>
<gene>
    <name evidence="1" type="ORF">TRICI_005613</name>
</gene>
<name>A0A642UW52_9ASCO</name>
<dbReference type="VEuPathDB" id="FungiDB:TRICI_005613"/>